<protein>
    <submittedName>
        <fullName evidence="2">Uncharacterized protein</fullName>
    </submittedName>
</protein>
<feature type="compositionally biased region" description="Basic and acidic residues" evidence="1">
    <location>
        <begin position="1"/>
        <end position="24"/>
    </location>
</feature>
<evidence type="ECO:0000313" key="3">
    <source>
        <dbReference type="Proteomes" id="UP000823388"/>
    </source>
</evidence>
<feature type="compositionally biased region" description="Polar residues" evidence="1">
    <location>
        <begin position="94"/>
        <end position="111"/>
    </location>
</feature>
<dbReference type="EMBL" id="CM029049">
    <property type="protein sequence ID" value="KAG2571052.1"/>
    <property type="molecule type" value="Genomic_DNA"/>
</dbReference>
<accession>A0A8T0QEU9</accession>
<keyword evidence="3" id="KW-1185">Reference proteome</keyword>
<feature type="region of interest" description="Disordered" evidence="1">
    <location>
        <begin position="1"/>
        <end position="38"/>
    </location>
</feature>
<reference evidence="2 3" key="1">
    <citation type="submission" date="2020-05" db="EMBL/GenBank/DDBJ databases">
        <title>WGS assembly of Panicum virgatum.</title>
        <authorList>
            <person name="Lovell J.T."/>
            <person name="Jenkins J."/>
            <person name="Shu S."/>
            <person name="Juenger T.E."/>
            <person name="Schmutz J."/>
        </authorList>
    </citation>
    <scope>NUCLEOTIDE SEQUENCE</scope>
    <source>
        <strain evidence="2">AP13</strain>
        <strain evidence="3">cv. AP13</strain>
    </source>
</reference>
<comment type="caution">
    <text evidence="2">The sequence shown here is derived from an EMBL/GenBank/DDBJ whole genome shotgun (WGS) entry which is preliminary data.</text>
</comment>
<feature type="region of interest" description="Disordered" evidence="1">
    <location>
        <begin position="84"/>
        <end position="114"/>
    </location>
</feature>
<dbReference type="Proteomes" id="UP000823388">
    <property type="component" value="Chromosome 7K"/>
</dbReference>
<feature type="compositionally biased region" description="Low complexity" evidence="1">
    <location>
        <begin position="84"/>
        <end position="93"/>
    </location>
</feature>
<feature type="compositionally biased region" description="Polar residues" evidence="1">
    <location>
        <begin position="25"/>
        <end position="38"/>
    </location>
</feature>
<proteinExistence type="predicted"/>
<dbReference type="EMBL" id="CM029049">
    <property type="protein sequence ID" value="KAG2571053.1"/>
    <property type="molecule type" value="Genomic_DNA"/>
</dbReference>
<evidence type="ECO:0000256" key="1">
    <source>
        <dbReference type="SAM" id="MobiDB-lite"/>
    </source>
</evidence>
<gene>
    <name evidence="2" type="ORF">PVAP13_7KG062700</name>
</gene>
<evidence type="ECO:0000313" key="2">
    <source>
        <dbReference type="EMBL" id="KAG2571052.1"/>
    </source>
</evidence>
<name>A0A8T0QEU9_PANVG</name>
<dbReference type="AlphaFoldDB" id="A0A8T0QEU9"/>
<sequence>MTDEQRQEINRKQREYRQKKKAESSHTTPAVTGGSIQLSAGSPFLSAVSTVVQTEDKENLDPDDPIEWLHRNDNYVPVRVTSYSTTTNSGNSSFMNRPSSIATVPSQGGSSSRDKLLKNRERYINMSHQKKDELLQQNRE</sequence>
<organism evidence="2 3">
    <name type="scientific">Panicum virgatum</name>
    <name type="common">Blackwell switchgrass</name>
    <dbReference type="NCBI Taxonomy" id="38727"/>
    <lineage>
        <taxon>Eukaryota</taxon>
        <taxon>Viridiplantae</taxon>
        <taxon>Streptophyta</taxon>
        <taxon>Embryophyta</taxon>
        <taxon>Tracheophyta</taxon>
        <taxon>Spermatophyta</taxon>
        <taxon>Magnoliopsida</taxon>
        <taxon>Liliopsida</taxon>
        <taxon>Poales</taxon>
        <taxon>Poaceae</taxon>
        <taxon>PACMAD clade</taxon>
        <taxon>Panicoideae</taxon>
        <taxon>Panicodae</taxon>
        <taxon>Paniceae</taxon>
        <taxon>Panicinae</taxon>
        <taxon>Panicum</taxon>
        <taxon>Panicum sect. Hiantes</taxon>
    </lineage>
</organism>